<dbReference type="GO" id="GO:0052851">
    <property type="term" value="F:ferric-chelate reductase (NADPH) activity"/>
    <property type="evidence" value="ECO:0007669"/>
    <property type="project" value="TreeGrafter"/>
</dbReference>
<dbReference type="GO" id="GO:0005886">
    <property type="term" value="C:plasma membrane"/>
    <property type="evidence" value="ECO:0007669"/>
    <property type="project" value="TreeGrafter"/>
</dbReference>
<dbReference type="GO" id="GO:0008823">
    <property type="term" value="F:cupric reductase (NADH) activity"/>
    <property type="evidence" value="ECO:0007669"/>
    <property type="project" value="TreeGrafter"/>
</dbReference>
<evidence type="ECO:0000313" key="4">
    <source>
        <dbReference type="Proteomes" id="UP000261174"/>
    </source>
</evidence>
<dbReference type="AlphaFoldDB" id="A0A3E1P1L7"/>
<evidence type="ECO:0000313" key="3">
    <source>
        <dbReference type="EMBL" id="RFM34066.1"/>
    </source>
</evidence>
<organism evidence="3 4">
    <name type="scientific">Chitinophaga silvisoli</name>
    <dbReference type="NCBI Taxonomy" id="2291814"/>
    <lineage>
        <taxon>Bacteria</taxon>
        <taxon>Pseudomonadati</taxon>
        <taxon>Bacteroidota</taxon>
        <taxon>Chitinophagia</taxon>
        <taxon>Chitinophagales</taxon>
        <taxon>Chitinophagaceae</taxon>
        <taxon>Chitinophaga</taxon>
    </lineage>
</organism>
<dbReference type="SUPFAM" id="SSF51735">
    <property type="entry name" value="NAD(P)-binding Rossmann-fold domains"/>
    <property type="match status" value="1"/>
</dbReference>
<keyword evidence="4" id="KW-1185">Reference proteome</keyword>
<dbReference type="RefSeq" id="WP_116853656.1">
    <property type="nucleotide sequence ID" value="NZ_QTJV01000004.1"/>
</dbReference>
<dbReference type="PANTHER" id="PTHR14239:SF0">
    <property type="entry name" value="F420-DEPENDENT NADP REDUCTASE"/>
    <property type="match status" value="1"/>
</dbReference>
<dbReference type="InterPro" id="IPR029752">
    <property type="entry name" value="D-isomer_DH_CS1"/>
</dbReference>
<dbReference type="InterPro" id="IPR036291">
    <property type="entry name" value="NAD(P)-bd_dom_sf"/>
</dbReference>
<keyword evidence="1" id="KW-0560">Oxidoreductase</keyword>
<accession>A0A3E1P1L7</accession>
<dbReference type="GO" id="GO:0015677">
    <property type="term" value="P:copper ion import"/>
    <property type="evidence" value="ECO:0007669"/>
    <property type="project" value="TreeGrafter"/>
</dbReference>
<dbReference type="Pfam" id="PF03807">
    <property type="entry name" value="F420_oxidored"/>
    <property type="match status" value="1"/>
</dbReference>
<evidence type="ECO:0000256" key="1">
    <source>
        <dbReference type="ARBA" id="ARBA00023002"/>
    </source>
</evidence>
<dbReference type="InterPro" id="IPR028939">
    <property type="entry name" value="P5C_Rdtase_cat_N"/>
</dbReference>
<dbReference type="PROSITE" id="PS00065">
    <property type="entry name" value="D_2_HYDROXYACID_DH_1"/>
    <property type="match status" value="1"/>
</dbReference>
<dbReference type="Gene3D" id="3.40.50.720">
    <property type="entry name" value="NAD(P)-binding Rossmann-like Domain"/>
    <property type="match status" value="1"/>
</dbReference>
<dbReference type="PANTHER" id="PTHR14239">
    <property type="entry name" value="DUDULIN-RELATED"/>
    <property type="match status" value="1"/>
</dbReference>
<dbReference type="Proteomes" id="UP000261174">
    <property type="component" value="Unassembled WGS sequence"/>
</dbReference>
<dbReference type="EMBL" id="QTJV01000004">
    <property type="protein sequence ID" value="RFM34066.1"/>
    <property type="molecule type" value="Genomic_DNA"/>
</dbReference>
<reference evidence="3 4" key="1">
    <citation type="submission" date="2018-08" db="EMBL/GenBank/DDBJ databases">
        <title>Chitinophaga sp. K20C18050901, a novel bacterium isolated from forest soil.</title>
        <authorList>
            <person name="Wang C."/>
        </authorList>
    </citation>
    <scope>NUCLEOTIDE SEQUENCE [LARGE SCALE GENOMIC DNA]</scope>
    <source>
        <strain evidence="3 4">K20C18050901</strain>
    </source>
</reference>
<protein>
    <submittedName>
        <fullName evidence="3">NADP oxidoreductase</fullName>
    </submittedName>
</protein>
<dbReference type="InterPro" id="IPR051267">
    <property type="entry name" value="STEAP_metalloreductase"/>
</dbReference>
<feature type="domain" description="Pyrroline-5-carboxylate reductase catalytic N-terminal" evidence="2">
    <location>
        <begin position="2"/>
        <end position="92"/>
    </location>
</feature>
<evidence type="ECO:0000259" key="2">
    <source>
        <dbReference type="Pfam" id="PF03807"/>
    </source>
</evidence>
<gene>
    <name evidence="3" type="ORF">DXN04_12285</name>
</gene>
<sequence>MKIGIIGSGNIGGILARKLRTLNYPVLLTNSRGPQSLTAFAEETGVLPTPLTELVEQSDLIIVTIPQKSIPLLPAGLFKDLKDKIVIDTCNYYPDLRDGRLNGFSEYTVDSEWVQEQLAHPVIKVFNSIMAQSLQDKGLPNGDPGRIGLPVAGDDPHAKKVVMQLVDELGFDPVDAGPVKDSWKQHPGSPIYCADLPATEITRILSALTIADRPRLNKDRIIREEAAIEKYGHL</sequence>
<proteinExistence type="predicted"/>
<name>A0A3E1P1L7_9BACT</name>
<dbReference type="OrthoDB" id="9786864at2"/>
<comment type="caution">
    <text evidence="3">The sequence shown here is derived from an EMBL/GenBank/DDBJ whole genome shotgun (WGS) entry which is preliminary data.</text>
</comment>